<keyword evidence="1" id="KW-0175">Coiled coil</keyword>
<dbReference type="EMBL" id="KV453841">
    <property type="protein sequence ID" value="ODV91994.1"/>
    <property type="molecule type" value="Genomic_DNA"/>
</dbReference>
<dbReference type="InterPro" id="IPR024312">
    <property type="entry name" value="TACC_fungi"/>
</dbReference>
<dbReference type="OrthoDB" id="5367584at2759"/>
<feature type="compositionally biased region" description="Polar residues" evidence="2">
    <location>
        <begin position="185"/>
        <end position="213"/>
    </location>
</feature>
<name>A0A1E4TJN6_9ASCO</name>
<feature type="region of interest" description="Disordered" evidence="2">
    <location>
        <begin position="1"/>
        <end position="23"/>
    </location>
</feature>
<sequence>MPLTELNTNLELPKKRKLGKDDKENALQVYADKHETSFQATPIAVSQLRNQQHQPEPTMATEWYIELAKLHTSLTEARAELAGKDAQIAELKNGLKQAERRALELEESFRSKVIAQGSVEAELHAQYSVKHKAKVEALKEAYENQWRAKVVELEQLVEAEICARQEIENLWQEFIALESAQSTQSVELSQRTEESSTNMTDKLTISPAQSTPPSAFPASEFTNVADDAISVYFSPGSI</sequence>
<gene>
    <name evidence="3" type="ORF">CANCADRAFT_42611</name>
</gene>
<evidence type="ECO:0000313" key="3">
    <source>
        <dbReference type="EMBL" id="ODV91994.1"/>
    </source>
</evidence>
<evidence type="ECO:0000256" key="1">
    <source>
        <dbReference type="SAM" id="Coils"/>
    </source>
</evidence>
<dbReference type="AlphaFoldDB" id="A0A1E4TJN6"/>
<feature type="coiled-coil region" evidence="1">
    <location>
        <begin position="74"/>
        <end position="108"/>
    </location>
</feature>
<reference evidence="4" key="1">
    <citation type="submission" date="2016-02" db="EMBL/GenBank/DDBJ databases">
        <title>Comparative genomics of biotechnologically important yeasts.</title>
        <authorList>
            <consortium name="DOE Joint Genome Institute"/>
            <person name="Riley R."/>
            <person name="Haridas S."/>
            <person name="Wolfe K.H."/>
            <person name="Lopes M.R."/>
            <person name="Hittinger C.T."/>
            <person name="Goker M."/>
            <person name="Salamov A."/>
            <person name="Wisecaver J."/>
            <person name="Long T.M."/>
            <person name="Aerts A.L."/>
            <person name="Barry K."/>
            <person name="Choi C."/>
            <person name="Clum A."/>
            <person name="Coughlan A.Y."/>
            <person name="Deshpande S."/>
            <person name="Douglass A.P."/>
            <person name="Hanson S.J."/>
            <person name="Klenk H.-P."/>
            <person name="Labutti K."/>
            <person name="Lapidus A."/>
            <person name="Lindquist E."/>
            <person name="Lipzen A."/>
            <person name="Meier-Kolthoff J.P."/>
            <person name="Ohm R.A."/>
            <person name="Otillar R.P."/>
            <person name="Pangilinan J."/>
            <person name="Peng Y."/>
            <person name="Rokas A."/>
            <person name="Rosa C.A."/>
            <person name="Scheuner C."/>
            <person name="Sibirny A.A."/>
            <person name="Slot J.C."/>
            <person name="Stielow J.B."/>
            <person name="Sun H."/>
            <person name="Kurtzman C.P."/>
            <person name="Blackwell M."/>
            <person name="Jeffries T.W."/>
            <person name="Grigoriev I.V."/>
        </authorList>
    </citation>
    <scope>NUCLEOTIDE SEQUENCE [LARGE SCALE GENOMIC DNA]</scope>
    <source>
        <strain evidence="4">NRRL Y-17796</strain>
    </source>
</reference>
<accession>A0A1E4TJN6</accession>
<organism evidence="3 4">
    <name type="scientific">Tortispora caseinolytica NRRL Y-17796</name>
    <dbReference type="NCBI Taxonomy" id="767744"/>
    <lineage>
        <taxon>Eukaryota</taxon>
        <taxon>Fungi</taxon>
        <taxon>Dikarya</taxon>
        <taxon>Ascomycota</taxon>
        <taxon>Saccharomycotina</taxon>
        <taxon>Trigonopsidomycetes</taxon>
        <taxon>Trigonopsidales</taxon>
        <taxon>Trigonopsidaceae</taxon>
        <taxon>Tortispora</taxon>
    </lineage>
</organism>
<feature type="region of interest" description="Disordered" evidence="2">
    <location>
        <begin position="185"/>
        <end position="218"/>
    </location>
</feature>
<dbReference type="Pfam" id="PF12709">
    <property type="entry name" value="Fungal_TACC"/>
    <property type="match status" value="1"/>
</dbReference>
<keyword evidence="4" id="KW-1185">Reference proteome</keyword>
<feature type="compositionally biased region" description="Polar residues" evidence="2">
    <location>
        <begin position="1"/>
        <end position="10"/>
    </location>
</feature>
<evidence type="ECO:0000313" key="4">
    <source>
        <dbReference type="Proteomes" id="UP000095023"/>
    </source>
</evidence>
<evidence type="ECO:0000256" key="2">
    <source>
        <dbReference type="SAM" id="MobiDB-lite"/>
    </source>
</evidence>
<protein>
    <submittedName>
        <fullName evidence="3">Uncharacterized protein</fullName>
    </submittedName>
</protein>
<dbReference type="Proteomes" id="UP000095023">
    <property type="component" value="Unassembled WGS sequence"/>
</dbReference>
<proteinExistence type="predicted"/>